<evidence type="ECO:0000256" key="1">
    <source>
        <dbReference type="PROSITE-ProRule" id="PRU00169"/>
    </source>
</evidence>
<keyword evidence="1" id="KW-0597">Phosphoprotein</keyword>
<dbReference type="Proteomes" id="UP000283077">
    <property type="component" value="Unassembled WGS sequence"/>
</dbReference>
<dbReference type="EMBL" id="SACS01000009">
    <property type="protein sequence ID" value="RVU37537.1"/>
    <property type="molecule type" value="Genomic_DNA"/>
</dbReference>
<dbReference type="SMART" id="SM00052">
    <property type="entry name" value="EAL"/>
    <property type="match status" value="1"/>
</dbReference>
<name>A0A437QSQ1_9GAMM</name>
<dbReference type="InterPro" id="IPR050706">
    <property type="entry name" value="Cyclic-di-GMP_PDE-like"/>
</dbReference>
<dbReference type="Gene3D" id="3.40.50.2300">
    <property type="match status" value="1"/>
</dbReference>
<gene>
    <name evidence="4" type="ORF">EOE67_10150</name>
</gene>
<organism evidence="4 5">
    <name type="scientific">Rheinheimera riviphila</name>
    <dbReference type="NCBI Taxonomy" id="1834037"/>
    <lineage>
        <taxon>Bacteria</taxon>
        <taxon>Pseudomonadati</taxon>
        <taxon>Pseudomonadota</taxon>
        <taxon>Gammaproteobacteria</taxon>
        <taxon>Chromatiales</taxon>
        <taxon>Chromatiaceae</taxon>
        <taxon>Rheinheimera</taxon>
    </lineage>
</organism>
<dbReference type="Pfam" id="PF00563">
    <property type="entry name" value="EAL"/>
    <property type="match status" value="1"/>
</dbReference>
<dbReference type="GO" id="GO:0000160">
    <property type="term" value="P:phosphorelay signal transduction system"/>
    <property type="evidence" value="ECO:0007669"/>
    <property type="project" value="InterPro"/>
</dbReference>
<dbReference type="PROSITE" id="PS50883">
    <property type="entry name" value="EAL"/>
    <property type="match status" value="1"/>
</dbReference>
<comment type="caution">
    <text evidence="4">The sequence shown here is derived from an EMBL/GenBank/DDBJ whole genome shotgun (WGS) entry which is preliminary data.</text>
</comment>
<dbReference type="InterPro" id="IPR001633">
    <property type="entry name" value="EAL_dom"/>
</dbReference>
<dbReference type="SUPFAM" id="SSF52172">
    <property type="entry name" value="CheY-like"/>
    <property type="match status" value="1"/>
</dbReference>
<evidence type="ECO:0000313" key="5">
    <source>
        <dbReference type="Proteomes" id="UP000283077"/>
    </source>
</evidence>
<proteinExistence type="predicted"/>
<evidence type="ECO:0000259" key="3">
    <source>
        <dbReference type="PROSITE" id="PS50883"/>
    </source>
</evidence>
<dbReference type="CDD" id="cd01948">
    <property type="entry name" value="EAL"/>
    <property type="match status" value="1"/>
</dbReference>
<protein>
    <submittedName>
        <fullName evidence="4">EAL domain-containing protein</fullName>
    </submittedName>
</protein>
<dbReference type="SMART" id="SM00448">
    <property type="entry name" value="REC"/>
    <property type="match status" value="1"/>
</dbReference>
<dbReference type="Gene3D" id="3.20.20.450">
    <property type="entry name" value="EAL domain"/>
    <property type="match status" value="1"/>
</dbReference>
<evidence type="ECO:0000259" key="2">
    <source>
        <dbReference type="PROSITE" id="PS50110"/>
    </source>
</evidence>
<accession>A0A437QSQ1</accession>
<sequence length="404" mass="44834">MDSLNVLIVDDSAVQREYLLQLCRDAGMRQFYVAENGEIALPILAQHPIDLLICDLEMPDLDGIELLHRIAQMHSAVKVIIVSGRELNLISSVELMAKSDGLNVVGSMQKPVEASLFRDLVAQLSQQAVQKSVAKTRIESPPLEFSELHEALLQHRFILHYQPKVDRSTGTLAGVEALVRLQHPTRGLVYPGDFIAVCERYQLIDALSYEVLLQAIAQLEQWKKQGFSSTISVNLSATSFENNSFMLQVNKLLAQSPILPTDLIFEVTETAVIHNMGQALAFLSRLRLSGFGLSIDDYGTGYSSVKQLSQIPFTELKIDRSLVDGIANRPHLQVIFESTVLMCNKLGIHVVAEGVENAADWQYLARFNGLMVQGYYVAKPMNSADLICWVLEGCQPIGLVQRAS</sequence>
<feature type="modified residue" description="4-aspartylphosphate" evidence="1">
    <location>
        <position position="55"/>
    </location>
</feature>
<dbReference type="AlphaFoldDB" id="A0A437QSQ1"/>
<evidence type="ECO:0000313" key="4">
    <source>
        <dbReference type="EMBL" id="RVU37537.1"/>
    </source>
</evidence>
<feature type="domain" description="Response regulatory" evidence="2">
    <location>
        <begin position="5"/>
        <end position="125"/>
    </location>
</feature>
<dbReference type="PANTHER" id="PTHR33121:SF79">
    <property type="entry name" value="CYCLIC DI-GMP PHOSPHODIESTERASE PDED-RELATED"/>
    <property type="match status" value="1"/>
</dbReference>
<dbReference type="SUPFAM" id="SSF141868">
    <property type="entry name" value="EAL domain-like"/>
    <property type="match status" value="1"/>
</dbReference>
<dbReference type="PANTHER" id="PTHR33121">
    <property type="entry name" value="CYCLIC DI-GMP PHOSPHODIESTERASE PDEF"/>
    <property type="match status" value="1"/>
</dbReference>
<reference evidence="4 5" key="1">
    <citation type="submission" date="2019-01" db="EMBL/GenBank/DDBJ databases">
        <authorList>
            <person name="Chen W.-M."/>
        </authorList>
    </citation>
    <scope>NUCLEOTIDE SEQUENCE [LARGE SCALE GENOMIC DNA]</scope>
    <source>
        <strain evidence="4 5">KYPC3</strain>
    </source>
</reference>
<dbReference type="InterPro" id="IPR035919">
    <property type="entry name" value="EAL_sf"/>
</dbReference>
<dbReference type="RefSeq" id="WP_127698974.1">
    <property type="nucleotide sequence ID" value="NZ_SACS01000009.1"/>
</dbReference>
<dbReference type="InterPro" id="IPR001789">
    <property type="entry name" value="Sig_transdc_resp-reg_receiver"/>
</dbReference>
<feature type="domain" description="EAL" evidence="3">
    <location>
        <begin position="141"/>
        <end position="394"/>
    </location>
</feature>
<keyword evidence="5" id="KW-1185">Reference proteome</keyword>
<dbReference type="InterPro" id="IPR011006">
    <property type="entry name" value="CheY-like_superfamily"/>
</dbReference>
<dbReference type="PROSITE" id="PS50110">
    <property type="entry name" value="RESPONSE_REGULATORY"/>
    <property type="match status" value="1"/>
</dbReference>
<dbReference type="GO" id="GO:0071111">
    <property type="term" value="F:cyclic-guanylate-specific phosphodiesterase activity"/>
    <property type="evidence" value="ECO:0007669"/>
    <property type="project" value="InterPro"/>
</dbReference>
<dbReference type="Pfam" id="PF00072">
    <property type="entry name" value="Response_reg"/>
    <property type="match status" value="1"/>
</dbReference>
<dbReference type="OrthoDB" id="8553030at2"/>